<dbReference type="RefSeq" id="WP_151119481.1">
    <property type="nucleotide sequence ID" value="NZ_CP042582.1"/>
</dbReference>
<gene>
    <name evidence="2" type="ORF">FRZ61_41200</name>
</gene>
<evidence type="ECO:0000313" key="2">
    <source>
        <dbReference type="EMBL" id="QEX24179.1"/>
    </source>
</evidence>
<evidence type="ECO:0000256" key="1">
    <source>
        <dbReference type="SAM" id="MobiDB-lite"/>
    </source>
</evidence>
<sequence>MAMPHDPGSIQVPENAARREALPEADAGDALSRALTADLLVLQSLAKALRADGAITEQTLDRAVADALRRLLAADGPSLPAEALREVARLIDDMDREIRERIRAT</sequence>
<name>A0A5J6N356_9PROT</name>
<feature type="region of interest" description="Disordered" evidence="1">
    <location>
        <begin position="1"/>
        <end position="24"/>
    </location>
</feature>
<dbReference type="Proteomes" id="UP000325797">
    <property type="component" value="Chromosome"/>
</dbReference>
<dbReference type="KEGG" id="hadh:FRZ61_41200"/>
<accession>A0A5J6N356</accession>
<keyword evidence="3" id="KW-1185">Reference proteome</keyword>
<dbReference type="EMBL" id="CP042582">
    <property type="protein sequence ID" value="QEX24179.1"/>
    <property type="molecule type" value="Genomic_DNA"/>
</dbReference>
<evidence type="ECO:0000313" key="3">
    <source>
        <dbReference type="Proteomes" id="UP000325797"/>
    </source>
</evidence>
<organism evidence="2 3">
    <name type="scientific">Hypericibacter adhaerens</name>
    <dbReference type="NCBI Taxonomy" id="2602016"/>
    <lineage>
        <taxon>Bacteria</taxon>
        <taxon>Pseudomonadati</taxon>
        <taxon>Pseudomonadota</taxon>
        <taxon>Alphaproteobacteria</taxon>
        <taxon>Rhodospirillales</taxon>
        <taxon>Dongiaceae</taxon>
        <taxon>Hypericibacter</taxon>
    </lineage>
</organism>
<proteinExistence type="predicted"/>
<reference evidence="2 3" key="1">
    <citation type="submission" date="2019-08" db="EMBL/GenBank/DDBJ databases">
        <title>Hyperibacter terrae gen. nov., sp. nov. and Hyperibacter viscosus sp. nov., two new members in the family Rhodospirillaceae isolated from the rhizosphere of Hypericum perforatum.</title>
        <authorList>
            <person name="Noviana Z."/>
        </authorList>
    </citation>
    <scope>NUCLEOTIDE SEQUENCE [LARGE SCALE GENOMIC DNA]</scope>
    <source>
        <strain evidence="2 3">R5959</strain>
    </source>
</reference>
<protein>
    <submittedName>
        <fullName evidence="2">Uncharacterized protein</fullName>
    </submittedName>
</protein>
<dbReference type="AlphaFoldDB" id="A0A5J6N356"/>